<reference evidence="2" key="1">
    <citation type="submission" date="2022-11" db="UniProtKB">
        <authorList>
            <consortium name="WormBaseParasite"/>
        </authorList>
    </citation>
    <scope>IDENTIFICATION</scope>
</reference>
<protein>
    <submittedName>
        <fullName evidence="2">Uncharacterized protein</fullName>
    </submittedName>
</protein>
<sequence>MSPDSREQTSQLMVMRRNLEKVRILCELIRKREKLKRDY</sequence>
<name>A0A914VJY3_9BILA</name>
<keyword evidence="1" id="KW-1185">Reference proteome</keyword>
<accession>A0A914VJY3</accession>
<proteinExistence type="predicted"/>
<evidence type="ECO:0000313" key="2">
    <source>
        <dbReference type="WBParaSite" id="PSAMB.scaffold21040size663.g38198.t1"/>
    </source>
</evidence>
<dbReference type="AlphaFoldDB" id="A0A914VJY3"/>
<organism evidence="1 2">
    <name type="scientific">Plectus sambesii</name>
    <dbReference type="NCBI Taxonomy" id="2011161"/>
    <lineage>
        <taxon>Eukaryota</taxon>
        <taxon>Metazoa</taxon>
        <taxon>Ecdysozoa</taxon>
        <taxon>Nematoda</taxon>
        <taxon>Chromadorea</taxon>
        <taxon>Plectida</taxon>
        <taxon>Plectina</taxon>
        <taxon>Plectoidea</taxon>
        <taxon>Plectidae</taxon>
        <taxon>Plectus</taxon>
    </lineage>
</organism>
<dbReference type="Proteomes" id="UP000887566">
    <property type="component" value="Unplaced"/>
</dbReference>
<evidence type="ECO:0000313" key="1">
    <source>
        <dbReference type="Proteomes" id="UP000887566"/>
    </source>
</evidence>
<dbReference type="WBParaSite" id="PSAMB.scaffold21040size663.g38198.t1">
    <property type="protein sequence ID" value="PSAMB.scaffold21040size663.g38198.t1"/>
    <property type="gene ID" value="PSAMB.scaffold21040size663.g38198"/>
</dbReference>